<dbReference type="InterPro" id="IPR000182">
    <property type="entry name" value="GNAT_dom"/>
</dbReference>
<dbReference type="Proteomes" id="UP000561066">
    <property type="component" value="Unassembled WGS sequence"/>
</dbReference>
<keyword evidence="3" id="KW-1185">Reference proteome</keyword>
<feature type="domain" description="N-acetyltransferase" evidence="1">
    <location>
        <begin position="38"/>
        <end position="189"/>
    </location>
</feature>
<protein>
    <submittedName>
        <fullName evidence="2">GNAT family N-acetyltransferase</fullName>
    </submittedName>
</protein>
<organism evidence="2 3">
    <name type="scientific">Gluconacetobacter johannae</name>
    <dbReference type="NCBI Taxonomy" id="112140"/>
    <lineage>
        <taxon>Bacteria</taxon>
        <taxon>Pseudomonadati</taxon>
        <taxon>Pseudomonadota</taxon>
        <taxon>Alphaproteobacteria</taxon>
        <taxon>Acetobacterales</taxon>
        <taxon>Acetobacteraceae</taxon>
        <taxon>Gluconacetobacter</taxon>
    </lineage>
</organism>
<dbReference type="InterPro" id="IPR016181">
    <property type="entry name" value="Acyl_CoA_acyltransferase"/>
</dbReference>
<evidence type="ECO:0000313" key="3">
    <source>
        <dbReference type="Proteomes" id="UP000561066"/>
    </source>
</evidence>
<dbReference type="Gene3D" id="3.40.630.30">
    <property type="match status" value="1"/>
</dbReference>
<reference evidence="2 3" key="1">
    <citation type="submission" date="2020-04" db="EMBL/GenBank/DDBJ databases">
        <title>Description of novel Gluconacetobacter.</title>
        <authorList>
            <person name="Sombolestani A."/>
        </authorList>
    </citation>
    <scope>NUCLEOTIDE SEQUENCE [LARGE SCALE GENOMIC DNA]</scope>
    <source>
        <strain evidence="2 3">LMG 21312</strain>
    </source>
</reference>
<gene>
    <name evidence="2" type="ORF">HLH21_14395</name>
</gene>
<keyword evidence="2" id="KW-0808">Transferase</keyword>
<evidence type="ECO:0000259" key="1">
    <source>
        <dbReference type="PROSITE" id="PS51186"/>
    </source>
</evidence>
<accession>A0A7W4J9D2</accession>
<dbReference type="RefSeq" id="WP_182944438.1">
    <property type="nucleotide sequence ID" value="NZ_JABEQH010000021.1"/>
</dbReference>
<dbReference type="CDD" id="cd04301">
    <property type="entry name" value="NAT_SF"/>
    <property type="match status" value="1"/>
</dbReference>
<evidence type="ECO:0000313" key="2">
    <source>
        <dbReference type="EMBL" id="MBB2177097.1"/>
    </source>
</evidence>
<dbReference type="SUPFAM" id="SSF55729">
    <property type="entry name" value="Acyl-CoA N-acyltransferases (Nat)"/>
    <property type="match status" value="1"/>
</dbReference>
<sequence length="192" mass="21166">MGALNRTTGPTTRAAVVVTFLCMDRPPAGPAPALPDGYRIVRHPAPDIAFYRRLYDGVGQDYCWWLRRTMPDAELGALLRDPAIGVNVLWQGERIAGFFELDCRVAGEVNLAYFGLMPDQIGRGVGRAFLRAAIDAAWAFQPASVRVNTCSADHPRALDAYVRAGFRQVRTMREIWDIPDALGLVVPAALRL</sequence>
<comment type="caution">
    <text evidence="2">The sequence shown here is derived from an EMBL/GenBank/DDBJ whole genome shotgun (WGS) entry which is preliminary data.</text>
</comment>
<dbReference type="AlphaFoldDB" id="A0A7W4J9D2"/>
<proteinExistence type="predicted"/>
<name>A0A7W4J9D2_9PROT</name>
<dbReference type="EMBL" id="JABEQH010000021">
    <property type="protein sequence ID" value="MBB2177097.1"/>
    <property type="molecule type" value="Genomic_DNA"/>
</dbReference>
<dbReference type="PROSITE" id="PS51186">
    <property type="entry name" value="GNAT"/>
    <property type="match status" value="1"/>
</dbReference>
<dbReference type="Pfam" id="PF00583">
    <property type="entry name" value="Acetyltransf_1"/>
    <property type="match status" value="1"/>
</dbReference>
<dbReference type="GO" id="GO:0016747">
    <property type="term" value="F:acyltransferase activity, transferring groups other than amino-acyl groups"/>
    <property type="evidence" value="ECO:0007669"/>
    <property type="project" value="InterPro"/>
</dbReference>